<feature type="domain" description="G-patch" evidence="1">
    <location>
        <begin position="130"/>
        <end position="175"/>
    </location>
</feature>
<reference evidence="2" key="1">
    <citation type="submission" date="2018-01" db="EMBL/GenBank/DDBJ databases">
        <authorList>
            <person name="Mao J.F."/>
        </authorList>
    </citation>
    <scope>NUCLEOTIDE SEQUENCE</scope>
    <source>
        <strain evidence="2">Huo1</strain>
        <tissue evidence="2">Leaf</tissue>
    </source>
</reference>
<reference evidence="2" key="2">
    <citation type="submission" date="2020-08" db="EMBL/GenBank/DDBJ databases">
        <title>Plant Genome Project.</title>
        <authorList>
            <person name="Zhang R.-G."/>
        </authorList>
    </citation>
    <scope>NUCLEOTIDE SEQUENCE</scope>
    <source>
        <strain evidence="2">Huo1</strain>
        <tissue evidence="2">Leaf</tissue>
    </source>
</reference>
<dbReference type="PROSITE" id="PS50174">
    <property type="entry name" value="G_PATCH"/>
    <property type="match status" value="1"/>
</dbReference>
<dbReference type="Pfam" id="PF01585">
    <property type="entry name" value="G-patch"/>
    <property type="match status" value="1"/>
</dbReference>
<organism evidence="2">
    <name type="scientific">Salvia splendens</name>
    <name type="common">Scarlet sage</name>
    <dbReference type="NCBI Taxonomy" id="180675"/>
    <lineage>
        <taxon>Eukaryota</taxon>
        <taxon>Viridiplantae</taxon>
        <taxon>Streptophyta</taxon>
        <taxon>Embryophyta</taxon>
        <taxon>Tracheophyta</taxon>
        <taxon>Spermatophyta</taxon>
        <taxon>Magnoliopsida</taxon>
        <taxon>eudicotyledons</taxon>
        <taxon>Gunneridae</taxon>
        <taxon>Pentapetalae</taxon>
        <taxon>asterids</taxon>
        <taxon>lamiids</taxon>
        <taxon>Lamiales</taxon>
        <taxon>Lamiaceae</taxon>
        <taxon>Nepetoideae</taxon>
        <taxon>Mentheae</taxon>
        <taxon>Salviinae</taxon>
        <taxon>Salvia</taxon>
        <taxon>Salvia subgen. Calosphace</taxon>
        <taxon>core Calosphace</taxon>
    </lineage>
</organism>
<accession>A0A8X8YRI4</accession>
<keyword evidence="3" id="KW-1185">Reference proteome</keyword>
<dbReference type="SMART" id="SM00443">
    <property type="entry name" value="G_patch"/>
    <property type="match status" value="1"/>
</dbReference>
<proteinExistence type="predicted"/>
<dbReference type="PANTHER" id="PTHR47251:SF1">
    <property type="entry name" value="FINGER DOMAIN PROTEIN, PUTATIVE (AFU_ORTHOLOGUE AFUA_3G04180)-RELATED"/>
    <property type="match status" value="1"/>
</dbReference>
<dbReference type="EMBL" id="PNBA02000001">
    <property type="protein sequence ID" value="KAG6437331.1"/>
    <property type="molecule type" value="Genomic_DNA"/>
</dbReference>
<evidence type="ECO:0000259" key="1">
    <source>
        <dbReference type="PROSITE" id="PS50174"/>
    </source>
</evidence>
<dbReference type="GO" id="GO:0003676">
    <property type="term" value="F:nucleic acid binding"/>
    <property type="evidence" value="ECO:0007669"/>
    <property type="project" value="InterPro"/>
</dbReference>
<comment type="caution">
    <text evidence="2">The sequence shown here is derived from an EMBL/GenBank/DDBJ whole genome shotgun (WGS) entry which is preliminary data.</text>
</comment>
<protein>
    <recommendedName>
        <fullName evidence="1">G-patch domain-containing protein</fullName>
    </recommendedName>
</protein>
<evidence type="ECO:0000313" key="3">
    <source>
        <dbReference type="Proteomes" id="UP000298416"/>
    </source>
</evidence>
<name>A0A8X8YRI4_SALSN</name>
<evidence type="ECO:0000313" key="2">
    <source>
        <dbReference type="EMBL" id="KAG6437331.1"/>
    </source>
</evidence>
<dbReference type="PANTHER" id="PTHR47251">
    <property type="entry name" value="FINGER DOMAIN PROTEIN, PUTATIVE (AFU_ORTHOLOGUE AFUA_3G04180)-RELATED"/>
    <property type="match status" value="1"/>
</dbReference>
<dbReference type="InterPro" id="IPR000467">
    <property type="entry name" value="G_patch_dom"/>
</dbReference>
<dbReference type="Proteomes" id="UP000298416">
    <property type="component" value="Unassembled WGS sequence"/>
</dbReference>
<sequence>MGRFTRTSRGCHHGIVKCSAAWGIAADSLHRGLIRCIGRSIDRADPCRHATMHGAGWREGATLTRPVWIKCVSNSRATTRPIWIRVLVDENQKIGAVEIEDFRLPIGHRVTENVDLDNVEQASLVIQLPSSNVGFRLLQKMEWKERGLGKDEQGITEPIESGIRDAKLGLGKQDEDDYFTVAENIQRRKLDIEVAETEDLVKKREVIAERERKIQSEVKEIRKVFYCDLCNKQYKLAIECESYMHVVDWNHDYVFSSMKNRNVSSRHECRVNLCRELEDRELLKRDIDQVVQLRCEINKLVQIRQCVKDLPSTRNQETSTVVVERQTLDLLHKKKFDSFLFSAIWFQISKIYRFP</sequence>
<dbReference type="AlphaFoldDB" id="A0A8X8YRI4"/>
<gene>
    <name evidence="2" type="ORF">SASPL_102245</name>
</gene>